<gene>
    <name evidence="1" type="ORF">B5K10_22430</name>
</gene>
<sequence>MPYAVGLDCVGTDNPIIVEGAPVEGDYLEITWDDYTAAINCLVNGRHVCVVGGVFILDYVPPGGAP</sequence>
<dbReference type="AlphaFoldDB" id="A0A3E1B7L1"/>
<accession>A0A3E1B7L1</accession>
<name>A0A3E1B7L1_RHILT</name>
<protein>
    <submittedName>
        <fullName evidence="1">Uncharacterized protein</fullName>
    </submittedName>
</protein>
<evidence type="ECO:0000313" key="1">
    <source>
        <dbReference type="EMBL" id="RFB87389.1"/>
    </source>
</evidence>
<evidence type="ECO:0000313" key="2">
    <source>
        <dbReference type="Proteomes" id="UP000256748"/>
    </source>
</evidence>
<comment type="caution">
    <text evidence="1">The sequence shown here is derived from an EMBL/GenBank/DDBJ whole genome shotgun (WGS) entry which is preliminary data.</text>
</comment>
<dbReference type="RefSeq" id="WP_116275118.1">
    <property type="nucleotide sequence ID" value="NZ_KZ859523.1"/>
</dbReference>
<organism evidence="1 2">
    <name type="scientific">Rhizobium leguminosarum bv. trifolii</name>
    <dbReference type="NCBI Taxonomy" id="386"/>
    <lineage>
        <taxon>Bacteria</taxon>
        <taxon>Pseudomonadati</taxon>
        <taxon>Pseudomonadota</taxon>
        <taxon>Alphaproteobacteria</taxon>
        <taxon>Hyphomicrobiales</taxon>
        <taxon>Rhizobiaceae</taxon>
        <taxon>Rhizobium/Agrobacterium group</taxon>
        <taxon>Rhizobium</taxon>
    </lineage>
</organism>
<dbReference type="Proteomes" id="UP000256748">
    <property type="component" value="Unassembled WGS sequence"/>
</dbReference>
<dbReference type="EMBL" id="NAOO01000028">
    <property type="protein sequence ID" value="RFB87389.1"/>
    <property type="molecule type" value="Genomic_DNA"/>
</dbReference>
<proteinExistence type="predicted"/>
<reference evidence="1 2" key="1">
    <citation type="submission" date="2017-03" db="EMBL/GenBank/DDBJ databases">
        <title>Genome analysis of Rhizobial strains effectives or ineffectives for nitrogen fixation isolated from bean seeds.</title>
        <authorList>
            <person name="Peralta H."/>
            <person name="Aguilar-Vera A."/>
            <person name="Mora Y."/>
            <person name="Vargas-Lagunas C."/>
            <person name="Girard L."/>
            <person name="Mora J."/>
        </authorList>
    </citation>
    <scope>NUCLEOTIDE SEQUENCE [LARGE SCALE GENOMIC DNA]</scope>
    <source>
        <strain evidence="1 2">CCGM5</strain>
    </source>
</reference>